<feature type="transmembrane region" description="Helical" evidence="1">
    <location>
        <begin position="69"/>
        <end position="92"/>
    </location>
</feature>
<keyword evidence="1" id="KW-0812">Transmembrane</keyword>
<keyword evidence="1" id="KW-1133">Transmembrane helix</keyword>
<dbReference type="AlphaFoldDB" id="A0A5S9PKP7"/>
<evidence type="ECO:0000313" key="2">
    <source>
        <dbReference type="EMBL" id="CAA0104779.1"/>
    </source>
</evidence>
<evidence type="ECO:0000256" key="1">
    <source>
        <dbReference type="SAM" id="Phobius"/>
    </source>
</evidence>
<evidence type="ECO:0000313" key="3">
    <source>
        <dbReference type="Proteomes" id="UP000441399"/>
    </source>
</evidence>
<feature type="transmembrane region" description="Helical" evidence="1">
    <location>
        <begin position="37"/>
        <end position="57"/>
    </location>
</feature>
<gene>
    <name evidence="2" type="ORF">OPDIPICF_00889</name>
</gene>
<proteinExistence type="predicted"/>
<dbReference type="Proteomes" id="UP000441399">
    <property type="component" value="Unassembled WGS sequence"/>
</dbReference>
<name>A0A5S9PKP7_9GAMM</name>
<accession>A0A5S9PKP7</accession>
<keyword evidence="1" id="KW-0472">Membrane</keyword>
<reference evidence="2 3" key="1">
    <citation type="submission" date="2019-11" db="EMBL/GenBank/DDBJ databases">
        <authorList>
            <person name="Holert J."/>
        </authorList>
    </citation>
    <scope>NUCLEOTIDE SEQUENCE [LARGE SCALE GENOMIC DNA]</scope>
    <source>
        <strain evidence="2">SB11_3</strain>
    </source>
</reference>
<protein>
    <submittedName>
        <fullName evidence="2">Uncharacterized protein</fullName>
    </submittedName>
</protein>
<keyword evidence="3" id="KW-1185">Reference proteome</keyword>
<organism evidence="2 3">
    <name type="scientific">BD1-7 clade bacterium</name>
    <dbReference type="NCBI Taxonomy" id="2029982"/>
    <lineage>
        <taxon>Bacteria</taxon>
        <taxon>Pseudomonadati</taxon>
        <taxon>Pseudomonadota</taxon>
        <taxon>Gammaproteobacteria</taxon>
        <taxon>Cellvibrionales</taxon>
        <taxon>Spongiibacteraceae</taxon>
        <taxon>BD1-7 clade</taxon>
    </lineage>
</organism>
<dbReference type="EMBL" id="CACSIO010000012">
    <property type="protein sequence ID" value="CAA0104779.1"/>
    <property type="molecule type" value="Genomic_DNA"/>
</dbReference>
<sequence>MLNLLVFSITLVIPVFYSLLTAEKSSDAAQHFQEIVYHPASFGYVLFIGAIFVYVNTWRKKKLNVPRNVPLTLSFSLMIWLVWFVVTFVVLAKLNGQMS</sequence>